<dbReference type="InterPro" id="IPR010982">
    <property type="entry name" value="Lambda_DNA-bd_dom_sf"/>
</dbReference>
<dbReference type="CDD" id="cd00093">
    <property type="entry name" value="HTH_XRE"/>
    <property type="match status" value="1"/>
</dbReference>
<dbReference type="PANTHER" id="PTHR46558:SF11">
    <property type="entry name" value="HTH-TYPE TRANSCRIPTIONAL REGULATOR XRE"/>
    <property type="match status" value="1"/>
</dbReference>
<protein>
    <submittedName>
        <fullName evidence="3">Helix-turn-helix domain-containing protein</fullName>
    </submittedName>
</protein>
<dbReference type="PANTHER" id="PTHR46558">
    <property type="entry name" value="TRACRIPTIONAL REGULATORY PROTEIN-RELATED-RELATED"/>
    <property type="match status" value="1"/>
</dbReference>
<evidence type="ECO:0000313" key="4">
    <source>
        <dbReference type="Proteomes" id="UP001206692"/>
    </source>
</evidence>
<keyword evidence="1" id="KW-0238">DNA-binding</keyword>
<dbReference type="RefSeq" id="WP_062411493.1">
    <property type="nucleotide sequence ID" value="NZ_JAJCIO010000007.1"/>
</dbReference>
<dbReference type="Pfam" id="PF01381">
    <property type="entry name" value="HTH_3"/>
    <property type="match status" value="1"/>
</dbReference>
<dbReference type="SMART" id="SM00530">
    <property type="entry name" value="HTH_XRE"/>
    <property type="match status" value="1"/>
</dbReference>
<accession>A0ABT1SRV1</accession>
<dbReference type="EMBL" id="JANGEW010000009">
    <property type="protein sequence ID" value="MCQ5342534.1"/>
    <property type="molecule type" value="Genomic_DNA"/>
</dbReference>
<feature type="domain" description="HTH cro/C1-type" evidence="2">
    <location>
        <begin position="7"/>
        <end position="61"/>
    </location>
</feature>
<dbReference type="InterPro" id="IPR001387">
    <property type="entry name" value="Cro/C1-type_HTH"/>
</dbReference>
<evidence type="ECO:0000259" key="2">
    <source>
        <dbReference type="PROSITE" id="PS50943"/>
    </source>
</evidence>
<proteinExistence type="predicted"/>
<dbReference type="PROSITE" id="PS50943">
    <property type="entry name" value="HTH_CROC1"/>
    <property type="match status" value="1"/>
</dbReference>
<dbReference type="SUPFAM" id="SSF47413">
    <property type="entry name" value="lambda repressor-like DNA-binding domains"/>
    <property type="match status" value="1"/>
</dbReference>
<reference evidence="3 4" key="1">
    <citation type="submission" date="2022-06" db="EMBL/GenBank/DDBJ databases">
        <title>Isolation of gut microbiota from human fecal samples.</title>
        <authorList>
            <person name="Pamer E.G."/>
            <person name="Barat B."/>
            <person name="Waligurski E."/>
            <person name="Medina S."/>
            <person name="Paddock L."/>
            <person name="Mostad J."/>
        </authorList>
    </citation>
    <scope>NUCLEOTIDE SEQUENCE [LARGE SCALE GENOMIC DNA]</scope>
    <source>
        <strain evidence="3 4">DFI.1.1</strain>
    </source>
</reference>
<name>A0ABT1SRV1_9FIRM</name>
<dbReference type="Gene3D" id="1.10.260.40">
    <property type="entry name" value="lambda repressor-like DNA-binding domains"/>
    <property type="match status" value="1"/>
</dbReference>
<evidence type="ECO:0000256" key="1">
    <source>
        <dbReference type="ARBA" id="ARBA00023125"/>
    </source>
</evidence>
<organism evidence="3 4">
    <name type="scientific">Megasphaera massiliensis</name>
    <dbReference type="NCBI Taxonomy" id="1232428"/>
    <lineage>
        <taxon>Bacteria</taxon>
        <taxon>Bacillati</taxon>
        <taxon>Bacillota</taxon>
        <taxon>Negativicutes</taxon>
        <taxon>Veillonellales</taxon>
        <taxon>Veillonellaceae</taxon>
        <taxon>Megasphaera</taxon>
    </lineage>
</organism>
<comment type="caution">
    <text evidence="3">The sequence shown here is derived from an EMBL/GenBank/DDBJ whole genome shotgun (WGS) entry which is preliminary data.</text>
</comment>
<gene>
    <name evidence="3" type="ORF">NE675_05750</name>
</gene>
<evidence type="ECO:0000313" key="3">
    <source>
        <dbReference type="EMBL" id="MCQ5342534.1"/>
    </source>
</evidence>
<sequence length="126" mass="14058">MTLGQEIKYYRKKNGLTQTAFGDLFGMSKQAVYSWETGLYSPDISVLLKMADFFQIPICVLVGRPGMYCQKSDDTRSNCDYCAPITDEDCLVIRALHALPPEKQQAVKTLLNIKPKKNGSSDVGDN</sequence>
<dbReference type="Proteomes" id="UP001206692">
    <property type="component" value="Unassembled WGS sequence"/>
</dbReference>
<keyword evidence="4" id="KW-1185">Reference proteome</keyword>